<keyword evidence="1 3" id="KW-0808">Transferase</keyword>
<evidence type="ECO:0000313" key="4">
    <source>
        <dbReference type="Proteomes" id="UP000297475"/>
    </source>
</evidence>
<gene>
    <name evidence="3" type="ORF">E4656_03160</name>
</gene>
<protein>
    <submittedName>
        <fullName evidence="3">GNAT family N-acetyltransferase</fullName>
    </submittedName>
</protein>
<proteinExistence type="predicted"/>
<dbReference type="GO" id="GO:0008080">
    <property type="term" value="F:N-acetyltransferase activity"/>
    <property type="evidence" value="ECO:0007669"/>
    <property type="project" value="InterPro"/>
</dbReference>
<name>A0A4Z0WHN9_9GAMM</name>
<evidence type="ECO:0000313" key="3">
    <source>
        <dbReference type="EMBL" id="TGG95437.1"/>
    </source>
</evidence>
<dbReference type="AlphaFoldDB" id="A0A4Z0WHN9"/>
<dbReference type="Proteomes" id="UP000297475">
    <property type="component" value="Unassembled WGS sequence"/>
</dbReference>
<dbReference type="Pfam" id="PF00583">
    <property type="entry name" value="Acetyltransf_1"/>
    <property type="match status" value="1"/>
</dbReference>
<dbReference type="OrthoDB" id="273614at2"/>
<evidence type="ECO:0000256" key="1">
    <source>
        <dbReference type="ARBA" id="ARBA00022679"/>
    </source>
</evidence>
<dbReference type="EMBL" id="SRMF01000001">
    <property type="protein sequence ID" value="TGG95437.1"/>
    <property type="molecule type" value="Genomic_DNA"/>
</dbReference>
<keyword evidence="4" id="KW-1185">Reference proteome</keyword>
<dbReference type="Gene3D" id="3.40.630.30">
    <property type="match status" value="1"/>
</dbReference>
<accession>A0A4Z0WHN9</accession>
<dbReference type="PANTHER" id="PTHR13947">
    <property type="entry name" value="GNAT FAMILY N-ACETYLTRANSFERASE"/>
    <property type="match status" value="1"/>
</dbReference>
<feature type="domain" description="N-acetyltransferase" evidence="2">
    <location>
        <begin position="1"/>
        <end position="138"/>
    </location>
</feature>
<comment type="caution">
    <text evidence="3">The sequence shown here is derived from an EMBL/GenBank/DDBJ whole genome shotgun (WGS) entry which is preliminary data.</text>
</comment>
<reference evidence="3 4" key="1">
    <citation type="submission" date="2019-04" db="EMBL/GenBank/DDBJ databases">
        <title>Natronospirillum operosus gen. nov., sp. nov., a haloalkaliphilic satellite isolated from decaying biomass of laboratory culture of cyanobacterium Geitlerinema sp. and proposal of Natronospirillaceae fam. nov. and Saccharospirillaceae fam. nov.</title>
        <authorList>
            <person name="Kevbrin V."/>
            <person name="Boltyanskaya Y."/>
            <person name="Koziaeva V."/>
            <person name="Grouzdev D.S."/>
            <person name="Park M."/>
            <person name="Cho J."/>
        </authorList>
    </citation>
    <scope>NUCLEOTIDE SEQUENCE [LARGE SCALE GENOMIC DNA]</scope>
    <source>
        <strain evidence="3 4">G-116</strain>
    </source>
</reference>
<sequence>MQRHAGVHLLSASRRGGADCQVYSQHCDAGCRCRRLVCSAALLGKPLEELISLPARVSEIWALIRASSATGVVTDFVVAESHRGTGVASELMRQAEDFCQSLGLSTVKLSVLHAKSVARGFYEKSGYLPYEAVYRKVL</sequence>
<dbReference type="CDD" id="cd04301">
    <property type="entry name" value="NAT_SF"/>
    <property type="match status" value="1"/>
</dbReference>
<dbReference type="InterPro" id="IPR050769">
    <property type="entry name" value="NAT_camello-type"/>
</dbReference>
<dbReference type="SUPFAM" id="SSF55729">
    <property type="entry name" value="Acyl-CoA N-acyltransferases (Nat)"/>
    <property type="match status" value="1"/>
</dbReference>
<dbReference type="InterPro" id="IPR000182">
    <property type="entry name" value="GNAT_dom"/>
</dbReference>
<evidence type="ECO:0000259" key="2">
    <source>
        <dbReference type="PROSITE" id="PS51186"/>
    </source>
</evidence>
<dbReference type="InterPro" id="IPR016181">
    <property type="entry name" value="Acyl_CoA_acyltransferase"/>
</dbReference>
<dbReference type="PROSITE" id="PS51186">
    <property type="entry name" value="GNAT"/>
    <property type="match status" value="1"/>
</dbReference>
<dbReference type="PANTHER" id="PTHR13947:SF37">
    <property type="entry name" value="LD18367P"/>
    <property type="match status" value="1"/>
</dbReference>
<organism evidence="3 4">
    <name type="scientific">Natronospirillum operosum</name>
    <dbReference type="NCBI Taxonomy" id="2759953"/>
    <lineage>
        <taxon>Bacteria</taxon>
        <taxon>Pseudomonadati</taxon>
        <taxon>Pseudomonadota</taxon>
        <taxon>Gammaproteobacteria</taxon>
        <taxon>Oceanospirillales</taxon>
        <taxon>Natronospirillaceae</taxon>
        <taxon>Natronospirillum</taxon>
    </lineage>
</organism>